<dbReference type="HOGENOM" id="CLU_489786_0_0_6"/>
<evidence type="ECO:0000256" key="5">
    <source>
        <dbReference type="ARBA" id="ARBA00023204"/>
    </source>
</evidence>
<feature type="domain" description="NAD-dependent DNA ligase N-terminal" evidence="9">
    <location>
        <begin position="33"/>
        <end position="430"/>
    </location>
</feature>
<comment type="similarity">
    <text evidence="7">Belongs to the NAD-dependent DNA ligase family. LigB subfamily.</text>
</comment>
<name>D4DZC7_SEROD</name>
<dbReference type="PROSITE" id="PS01055">
    <property type="entry name" value="DNA_LIGASE_N1"/>
    <property type="match status" value="1"/>
</dbReference>
<dbReference type="EMBL" id="ADBY01000022">
    <property type="protein sequence ID" value="EFE97185.1"/>
    <property type="molecule type" value="Genomic_DNA"/>
</dbReference>
<keyword evidence="8" id="KW-0732">Signal</keyword>
<dbReference type="STRING" id="667129.HMPREF0758_1277"/>
<dbReference type="Gene3D" id="2.40.50.140">
    <property type="entry name" value="Nucleic acid-binding proteins"/>
    <property type="match status" value="1"/>
</dbReference>
<dbReference type="Gene3D" id="1.10.150.20">
    <property type="entry name" value="5' to 3' exonuclease, C-terminal subdomain"/>
    <property type="match status" value="1"/>
</dbReference>
<keyword evidence="4 7" id="KW-0520">NAD</keyword>
<dbReference type="Proteomes" id="UP000005723">
    <property type="component" value="Unassembled WGS sequence"/>
</dbReference>
<dbReference type="SUPFAM" id="SSF47781">
    <property type="entry name" value="RuvA domain 2-like"/>
    <property type="match status" value="1"/>
</dbReference>
<protein>
    <recommendedName>
        <fullName evidence="7">DNA ligase B</fullName>
        <ecNumber evidence="7">6.5.1.2</ecNumber>
    </recommendedName>
    <alternativeName>
        <fullName evidence="7">Polydeoxyribonucleotide synthase [NAD(+)] B</fullName>
    </alternativeName>
</protein>
<evidence type="ECO:0000256" key="8">
    <source>
        <dbReference type="SAM" id="SignalP"/>
    </source>
</evidence>
<keyword evidence="5 7" id="KW-0234">DNA repair</keyword>
<evidence type="ECO:0000256" key="7">
    <source>
        <dbReference type="HAMAP-Rule" id="MF_01587"/>
    </source>
</evidence>
<dbReference type="Pfam" id="PF01653">
    <property type="entry name" value="DNA_ligase_aden"/>
    <property type="match status" value="1"/>
</dbReference>
<keyword evidence="11" id="KW-1185">Reference proteome</keyword>
<dbReference type="GO" id="GO:0006281">
    <property type="term" value="P:DNA repair"/>
    <property type="evidence" value="ECO:0007669"/>
    <property type="project" value="UniProtKB-KW"/>
</dbReference>
<dbReference type="InterPro" id="IPR012340">
    <property type="entry name" value="NA-bd_OB-fold"/>
</dbReference>
<evidence type="ECO:0000313" key="10">
    <source>
        <dbReference type="EMBL" id="EFE97185.1"/>
    </source>
</evidence>
<dbReference type="AlphaFoldDB" id="D4DZC7"/>
<feature type="chain" id="PRO_5003056834" description="DNA ligase B" evidence="8">
    <location>
        <begin position="24"/>
        <end position="566"/>
    </location>
</feature>
<comment type="caution">
    <text evidence="10">The sequence shown here is derived from an EMBL/GenBank/DDBJ whole genome shotgun (WGS) entry which is preliminary data.</text>
</comment>
<dbReference type="HAMAP" id="MF_01587">
    <property type="entry name" value="DNA_ligase_B"/>
    <property type="match status" value="1"/>
</dbReference>
<dbReference type="SMART" id="SM00532">
    <property type="entry name" value="LIGANc"/>
    <property type="match status" value="1"/>
</dbReference>
<keyword evidence="2 7" id="KW-0235">DNA replication</keyword>
<dbReference type="InterPro" id="IPR013839">
    <property type="entry name" value="DNAligase_adenylation"/>
</dbReference>
<dbReference type="RefSeq" id="WP_004956758.1">
    <property type="nucleotide sequence ID" value="NZ_GG753567.1"/>
</dbReference>
<organism evidence="10 11">
    <name type="scientific">Serratia odorifera DSM 4582</name>
    <dbReference type="NCBI Taxonomy" id="667129"/>
    <lineage>
        <taxon>Bacteria</taxon>
        <taxon>Pseudomonadati</taxon>
        <taxon>Pseudomonadota</taxon>
        <taxon>Gammaproteobacteria</taxon>
        <taxon>Enterobacterales</taxon>
        <taxon>Yersiniaceae</taxon>
        <taxon>Serratia</taxon>
    </lineage>
</organism>
<dbReference type="InterPro" id="IPR004150">
    <property type="entry name" value="NAD_DNA_ligase_OB"/>
</dbReference>
<keyword evidence="3 7" id="KW-0227">DNA damage</keyword>
<accession>D4DZC7</accession>
<proteinExistence type="inferred from homology"/>
<gene>
    <name evidence="7" type="primary">ligB</name>
    <name evidence="10" type="synonym">ligA</name>
    <name evidence="10" type="ORF">HMPREF0758_1277</name>
</gene>
<feature type="active site" description="N6-AMP-lysine intermediate" evidence="7">
    <location>
        <position position="128"/>
    </location>
</feature>
<dbReference type="InterPro" id="IPR018239">
    <property type="entry name" value="DNA_ligase_AS"/>
</dbReference>
<evidence type="ECO:0000256" key="6">
    <source>
        <dbReference type="ARBA" id="ARBA00034005"/>
    </source>
</evidence>
<dbReference type="NCBIfam" id="NF005987">
    <property type="entry name" value="PRK08097.1"/>
    <property type="match status" value="1"/>
</dbReference>
<dbReference type="PANTHER" id="PTHR47810">
    <property type="entry name" value="DNA LIGASE"/>
    <property type="match status" value="1"/>
</dbReference>
<evidence type="ECO:0000259" key="9">
    <source>
        <dbReference type="SMART" id="SM00532"/>
    </source>
</evidence>
<evidence type="ECO:0000256" key="2">
    <source>
        <dbReference type="ARBA" id="ARBA00022705"/>
    </source>
</evidence>
<dbReference type="GO" id="GO:0003911">
    <property type="term" value="F:DNA ligase (NAD+) activity"/>
    <property type="evidence" value="ECO:0007669"/>
    <property type="project" value="UniProtKB-UniRule"/>
</dbReference>
<dbReference type="SUPFAM" id="SSF50249">
    <property type="entry name" value="Nucleic acid-binding proteins"/>
    <property type="match status" value="1"/>
</dbReference>
<dbReference type="InterPro" id="IPR050326">
    <property type="entry name" value="NAD_dep_DNA_ligaseB"/>
</dbReference>
<dbReference type="InterPro" id="IPR010994">
    <property type="entry name" value="RuvA_2-like"/>
</dbReference>
<evidence type="ECO:0000256" key="4">
    <source>
        <dbReference type="ARBA" id="ARBA00023027"/>
    </source>
</evidence>
<evidence type="ECO:0000313" key="11">
    <source>
        <dbReference type="Proteomes" id="UP000005723"/>
    </source>
</evidence>
<dbReference type="SUPFAM" id="SSF56091">
    <property type="entry name" value="DNA ligase/mRNA capping enzyme, catalytic domain"/>
    <property type="match status" value="1"/>
</dbReference>
<dbReference type="OrthoDB" id="9759736at2"/>
<dbReference type="Pfam" id="PF03120">
    <property type="entry name" value="OB_DNA_ligase"/>
    <property type="match status" value="1"/>
</dbReference>
<dbReference type="Gene3D" id="3.30.470.30">
    <property type="entry name" value="DNA ligase/mRNA capping enzyme"/>
    <property type="match status" value="1"/>
</dbReference>
<dbReference type="Pfam" id="PF14520">
    <property type="entry name" value="HHH_5"/>
    <property type="match status" value="1"/>
</dbReference>
<keyword evidence="1 7" id="KW-0436">Ligase</keyword>
<sequence length="566" mass="63409">MQKYRAWLVLALWWAMCCAAAGAETCPAWRQERLSLEMTALEQQLTRWDVAYYQQGQGLIDDELYDSLRQKLRLWQSCAGSGDGDALPALPVGKTPHPVAHTGLRKLADRQAVVQWMRGRDALWVQPKVDGVAVTLVYQRGTLIGAISRGDGKQGEDWLEKVKSIPAVPSSLPDAPERVVLQGELFLIMTDHQQNLTGGVNARSRVAGALLRQRPSPLLAQIGLFVWGWPDGPATMAERLRQLATLGFPLAQAYTRSVNDVDGVEHWRSHWHQNPLPFVTDGVVIHQDSPPQGRYWRNKPAEWAVAWKYPAVQQVARVNKVIFRIGRTGKIAVVLALDPIRLDDKWVRRVNVGSLPLWQQLNALPGDHVAISLQGHGIPYLRDVVWRAVERQPLTVPDANRYHALSCFELQPGCRQQLIARLVWLSGAQGLNLRGVNEASWQALIEQSLVKNLVDWLTLTPQQLMAVPGIGHKRAQDIYQQFRLARQRPFARWLIALGAPLTPSQSLGVEHWVPALQQTTQAWQKNAGIGAKRANNIRAFFQHPSVRQLADALAEQQIDGFSSQPQ</sequence>
<dbReference type="Gene3D" id="1.10.287.610">
    <property type="entry name" value="Helix hairpin bin"/>
    <property type="match status" value="1"/>
</dbReference>
<comment type="catalytic activity">
    <reaction evidence="6 7">
        <text>NAD(+) + (deoxyribonucleotide)n-3'-hydroxyl + 5'-phospho-(deoxyribonucleotide)m = (deoxyribonucleotide)n+m + AMP + beta-nicotinamide D-nucleotide.</text>
        <dbReference type="EC" id="6.5.1.2"/>
    </reaction>
</comment>
<evidence type="ECO:0000256" key="3">
    <source>
        <dbReference type="ARBA" id="ARBA00022763"/>
    </source>
</evidence>
<dbReference type="GO" id="GO:0006260">
    <property type="term" value="P:DNA replication"/>
    <property type="evidence" value="ECO:0007669"/>
    <property type="project" value="UniProtKB-KW"/>
</dbReference>
<dbReference type="PANTHER" id="PTHR47810:SF1">
    <property type="entry name" value="DNA LIGASE B"/>
    <property type="match status" value="1"/>
</dbReference>
<feature type="signal peptide" evidence="8">
    <location>
        <begin position="1"/>
        <end position="23"/>
    </location>
</feature>
<comment type="function">
    <text evidence="7">Catalyzes the formation of phosphodiester linkages between 5'-phosphoryl and 3'-hydroxyl groups in double-stranded DNA using NAD as a coenzyme and as the energy source for the reaction.</text>
</comment>
<dbReference type="InterPro" id="IPR013840">
    <property type="entry name" value="DNAligase_N"/>
</dbReference>
<dbReference type="EC" id="6.5.1.2" evidence="7"/>
<reference evidence="10 11" key="1">
    <citation type="submission" date="2010-01" db="EMBL/GenBank/DDBJ databases">
        <authorList>
            <person name="Muzny D."/>
            <person name="Qin X."/>
            <person name="Deng J."/>
            <person name="Jiang H."/>
            <person name="Liu Y."/>
            <person name="Qu J."/>
            <person name="Song X.-Z."/>
            <person name="Zhang L."/>
            <person name="Thornton R."/>
            <person name="Coyle M."/>
            <person name="Francisco L."/>
            <person name="Jackson L."/>
            <person name="Javaid M."/>
            <person name="Korchina V."/>
            <person name="Kovar C."/>
            <person name="Mata R."/>
            <person name="Mathew T."/>
            <person name="Ngo R."/>
            <person name="Nguyen L."/>
            <person name="Nguyen N."/>
            <person name="Okwuonu G."/>
            <person name="Ongeri F."/>
            <person name="Pham C."/>
            <person name="Simmons D."/>
            <person name="Wilczek-Boney K."/>
            <person name="Hale W."/>
            <person name="Jakkamsetti A."/>
            <person name="Pham P."/>
            <person name="Ruth R."/>
            <person name="San Lucas F."/>
            <person name="Warren J."/>
            <person name="Zhang J."/>
            <person name="Zhao Z."/>
            <person name="Zhou C."/>
            <person name="Zhu D."/>
            <person name="Lee S."/>
            <person name="Bess C."/>
            <person name="Blankenburg K."/>
            <person name="Forbes L."/>
            <person name="Fu Q."/>
            <person name="Gubbala S."/>
            <person name="Hirani K."/>
            <person name="Jayaseelan J.C."/>
            <person name="Lara F."/>
            <person name="Munidasa M."/>
            <person name="Palculict T."/>
            <person name="Patil S."/>
            <person name="Pu L.-L."/>
            <person name="Saada N."/>
            <person name="Tang L."/>
            <person name="Weissenberger G."/>
            <person name="Zhu Y."/>
            <person name="Hemphill L."/>
            <person name="Shang Y."/>
            <person name="Youmans B."/>
            <person name="Ayvaz T."/>
            <person name="Ross M."/>
            <person name="Santibanez J."/>
            <person name="Aqrawi P."/>
            <person name="Gross S."/>
            <person name="Joshi V."/>
            <person name="Fowler G."/>
            <person name="Nazareth L."/>
            <person name="Reid J."/>
            <person name="Worley K."/>
            <person name="Petrosino J."/>
            <person name="Highlander S."/>
            <person name="Gibbs R."/>
        </authorList>
    </citation>
    <scope>NUCLEOTIDE SEQUENCE [LARGE SCALE GENOMIC DNA]</scope>
    <source>
        <strain evidence="10 11">DSM 4582</strain>
    </source>
</reference>
<dbReference type="InterPro" id="IPR020923">
    <property type="entry name" value="DNA_ligase_B"/>
</dbReference>
<evidence type="ECO:0000256" key="1">
    <source>
        <dbReference type="ARBA" id="ARBA00022598"/>
    </source>
</evidence>